<dbReference type="Proteomes" id="UP000078463">
    <property type="component" value="Chromosome"/>
</dbReference>
<dbReference type="AlphaFoldDB" id="A0A191UDQ8"/>
<reference evidence="2" key="1">
    <citation type="submission" date="2016-05" db="EMBL/GenBank/DDBJ databases">
        <title>Polynucleobacter sp. QLW-P1FAT50C-4 genome.</title>
        <authorList>
            <person name="Hahn M.W."/>
        </authorList>
    </citation>
    <scope>NUCLEOTIDE SEQUENCE [LARGE SCALE GENOMIC DNA]</scope>
    <source>
        <strain evidence="2">QLW-P1FAT50C-4</strain>
    </source>
</reference>
<dbReference type="KEGG" id="pwu:A8O14_02985"/>
<dbReference type="EMBL" id="CP015922">
    <property type="protein sequence ID" value="ANI99149.1"/>
    <property type="molecule type" value="Genomic_DNA"/>
</dbReference>
<name>A0A191UDQ8_9BURK</name>
<evidence type="ECO:0000313" key="2">
    <source>
        <dbReference type="Proteomes" id="UP000078463"/>
    </source>
</evidence>
<evidence type="ECO:0000313" key="1">
    <source>
        <dbReference type="EMBL" id="ANI99149.1"/>
    </source>
</evidence>
<sequence length="105" mass="11733">MLGWEIHIINNNTKVEYGDWLGRLGATKWIDRLVDAGKAEKIYQVASSYYLIKAKDLIPEIALIEANAKNGVIKDGWISDFVMDSNALNECALDDVIVVQTYDAS</sequence>
<dbReference type="STRING" id="1743168.A8O14_02985"/>
<dbReference type="OrthoDB" id="4259997at2"/>
<accession>A0A191UDQ8</accession>
<dbReference type="RefSeq" id="WP_068948154.1">
    <property type="nucleotide sequence ID" value="NZ_CP015922.1"/>
</dbReference>
<gene>
    <name evidence="1" type="ORF">A8O14_02985</name>
</gene>
<organism evidence="1 2">
    <name type="scientific">Polynucleobacter wuianus</name>
    <dbReference type="NCBI Taxonomy" id="1743168"/>
    <lineage>
        <taxon>Bacteria</taxon>
        <taxon>Pseudomonadati</taxon>
        <taxon>Pseudomonadota</taxon>
        <taxon>Betaproteobacteria</taxon>
        <taxon>Burkholderiales</taxon>
        <taxon>Burkholderiaceae</taxon>
        <taxon>Polynucleobacter</taxon>
    </lineage>
</organism>
<protein>
    <submittedName>
        <fullName evidence="1">Uncharacterized protein</fullName>
    </submittedName>
</protein>
<keyword evidence="2" id="KW-1185">Reference proteome</keyword>
<proteinExistence type="predicted"/>